<evidence type="ECO:0000313" key="2">
    <source>
        <dbReference type="Proteomes" id="UP000651452"/>
    </source>
</evidence>
<keyword evidence="2" id="KW-1185">Reference proteome</keyword>
<name>A0A8H7J912_9PLEO</name>
<reference evidence="1" key="1">
    <citation type="submission" date="2018-12" db="EMBL/GenBank/DDBJ databases">
        <authorList>
            <person name="Syme R.A."/>
            <person name="Farfan-Caceres L."/>
            <person name="Lichtenzveig J."/>
        </authorList>
    </citation>
    <scope>NUCLEOTIDE SEQUENCE</scope>
    <source>
        <strain evidence="1">Al4</strain>
    </source>
</reference>
<dbReference type="AlphaFoldDB" id="A0A8H7J912"/>
<sequence>MFTEFYHQPQDGGKNLTEADIFSRIGAWNAVLQEMAVRDLTIRSDKFPAISGLASALQTPQMGKYLAGVWSYNPFLSMAWFPRWRQDPPKSYQSPSWSCAWTTQQIVWYHDTWRVSDDISGSGTTSDWGLWNDRYGPRLVNHNIRYKDLDPKGEVLEGSSLTMIGHCRPIYVADIPDSDFDHNFQEVAQAVGGINQPGHRICMDENAGLCDSVCSFASDLSDVDREYDRGTVKSYLCVQIVRERKETWQKPKIIGLVLEEAVDSTDEAFRRVGLADFD</sequence>
<reference evidence="1" key="2">
    <citation type="submission" date="2020-09" db="EMBL/GenBank/DDBJ databases">
        <title>Reference genome assembly for Australian Ascochyta lentis isolate Al4.</title>
        <authorList>
            <person name="Lee R.C."/>
            <person name="Farfan-Caceres L.M."/>
            <person name="Debler J.W."/>
            <person name="Williams A.H."/>
            <person name="Henares B.M."/>
        </authorList>
    </citation>
    <scope>NUCLEOTIDE SEQUENCE</scope>
    <source>
        <strain evidence="1">Al4</strain>
    </source>
</reference>
<comment type="caution">
    <text evidence="1">The sequence shown here is derived from an EMBL/GenBank/DDBJ whole genome shotgun (WGS) entry which is preliminary data.</text>
</comment>
<evidence type="ECO:0000313" key="1">
    <source>
        <dbReference type="EMBL" id="KAF9699164.1"/>
    </source>
</evidence>
<gene>
    <name evidence="1" type="ORF">EKO04_002871</name>
</gene>
<organism evidence="1 2">
    <name type="scientific">Ascochyta lentis</name>
    <dbReference type="NCBI Taxonomy" id="205686"/>
    <lineage>
        <taxon>Eukaryota</taxon>
        <taxon>Fungi</taxon>
        <taxon>Dikarya</taxon>
        <taxon>Ascomycota</taxon>
        <taxon>Pezizomycotina</taxon>
        <taxon>Dothideomycetes</taxon>
        <taxon>Pleosporomycetidae</taxon>
        <taxon>Pleosporales</taxon>
        <taxon>Pleosporineae</taxon>
        <taxon>Didymellaceae</taxon>
        <taxon>Ascochyta</taxon>
    </lineage>
</organism>
<dbReference type="OrthoDB" id="3486565at2759"/>
<dbReference type="EMBL" id="RZGK01000005">
    <property type="protein sequence ID" value="KAF9699164.1"/>
    <property type="molecule type" value="Genomic_DNA"/>
</dbReference>
<protein>
    <submittedName>
        <fullName evidence="1">Uncharacterized protein</fullName>
    </submittedName>
</protein>
<dbReference type="PANTHER" id="PTHR33112">
    <property type="entry name" value="DOMAIN PROTEIN, PUTATIVE-RELATED"/>
    <property type="match status" value="1"/>
</dbReference>
<dbReference type="Proteomes" id="UP000651452">
    <property type="component" value="Unassembled WGS sequence"/>
</dbReference>
<accession>A0A8H7J912</accession>
<dbReference type="PANTHER" id="PTHR33112:SF16">
    <property type="entry name" value="HETEROKARYON INCOMPATIBILITY DOMAIN-CONTAINING PROTEIN"/>
    <property type="match status" value="1"/>
</dbReference>
<proteinExistence type="predicted"/>